<protein>
    <submittedName>
        <fullName evidence="9">Molybdopterin oxidoreductase family protein</fullName>
    </submittedName>
</protein>
<dbReference type="PANTHER" id="PTHR43742">
    <property type="entry name" value="TRIMETHYLAMINE-N-OXIDE REDUCTASE"/>
    <property type="match status" value="1"/>
</dbReference>
<sequence>METVRVVCAHDCPDMCSLLAHVEDDKVIRVQGDPDQPYTAGFACAKVNRDAELVHSPERLTTPLRRTGPKGSGQFEPISWEAALDEIASRWTAIIAESGPEALLGYAYSAHQGQMNRHIVNGLFHALGASRLQAGTVCDTCCETAWDLTLGPVGSADPESVVDSDLVIAWGCDLMAVNVHFWAKVEALRKKGVKVVVIDPRRSRTAASADWHLPIRIGTDAALVLGIVHILVRDGLCDRAYLAANTLGFEPWERDVVPRFTPEYTAAVTGLAIADIEKLAAMYGAAKRSFIRIGEGMTRLARGGQALRAVASLPAVTGAYGRQGGGALLMTAASMDFKFGFVKKPSGPATARQVNHLRLGDDLLNLKDPPLRSILIAANNPAVTCPEANKVRAGLSREDLFVVVHDPFMTDTARYADIVLPATTYLETQDFYRAYGSYYMQYAPAAVAPQGQAWSNFRLAQALARRLGLTDPVFRMSEQEILPEFFRGATGAVAHVDPAKVIGGGPIKVAPSGGQEFRTPSGKLEIYSAALAAQGLSPLPDWQPDEEEVRDAARWPLRLLTAPSYFQPHTAYSGVQFLRKREGEPFCVLNPSDAARRNLADGQKVRLYNERAAVGLILRVGDEITEGVILVPGQRPGAEAVDGTINMLCSDRLTDMGEGACYQSTFLDVEAWDRPAARA</sequence>
<keyword evidence="6" id="KW-0408">Iron</keyword>
<keyword evidence="7" id="KW-0411">Iron-sulfur</keyword>
<dbReference type="InterPro" id="IPR006963">
    <property type="entry name" value="Mopterin_OxRdtase_4Fe-4S_dom"/>
</dbReference>
<dbReference type="Gene3D" id="2.20.25.90">
    <property type="entry name" value="ADC-like domains"/>
    <property type="match status" value="1"/>
</dbReference>
<keyword evidence="4" id="KW-0479">Metal-binding</keyword>
<organism evidence="9 10">
    <name type="scientific">Phreatobacter stygius</name>
    <dbReference type="NCBI Taxonomy" id="1940610"/>
    <lineage>
        <taxon>Bacteria</taxon>
        <taxon>Pseudomonadati</taxon>
        <taxon>Pseudomonadota</taxon>
        <taxon>Alphaproteobacteria</taxon>
        <taxon>Hyphomicrobiales</taxon>
        <taxon>Phreatobacteraceae</taxon>
        <taxon>Phreatobacter</taxon>
    </lineage>
</organism>
<dbReference type="CDD" id="cd02766">
    <property type="entry name" value="MopB_3"/>
    <property type="match status" value="1"/>
</dbReference>
<evidence type="ECO:0000256" key="4">
    <source>
        <dbReference type="ARBA" id="ARBA00022723"/>
    </source>
</evidence>
<dbReference type="RefSeq" id="WP_136962390.1">
    <property type="nucleotide sequence ID" value="NZ_CP039690.1"/>
</dbReference>
<evidence type="ECO:0000313" key="9">
    <source>
        <dbReference type="EMBL" id="QCI66952.1"/>
    </source>
</evidence>
<dbReference type="PROSITE" id="PS51669">
    <property type="entry name" value="4FE4S_MOW_BIS_MGD"/>
    <property type="match status" value="1"/>
</dbReference>
<accession>A0A4D7BGG5</accession>
<dbReference type="Gene3D" id="2.40.40.20">
    <property type="match status" value="1"/>
</dbReference>
<keyword evidence="3" id="KW-0500">Molybdenum</keyword>
<dbReference type="OrthoDB" id="9759518at2"/>
<evidence type="ECO:0000259" key="8">
    <source>
        <dbReference type="PROSITE" id="PS51669"/>
    </source>
</evidence>
<dbReference type="GO" id="GO:0016491">
    <property type="term" value="F:oxidoreductase activity"/>
    <property type="evidence" value="ECO:0007669"/>
    <property type="project" value="UniProtKB-KW"/>
</dbReference>
<dbReference type="Gene3D" id="3.40.50.740">
    <property type="match status" value="1"/>
</dbReference>
<gene>
    <name evidence="9" type="ORF">E8M01_23535</name>
</gene>
<dbReference type="Gene3D" id="3.30.2070.10">
    <property type="entry name" value="Formate dehydrogenase/DMSO reductase"/>
    <property type="match status" value="1"/>
</dbReference>
<dbReference type="Gene3D" id="3.40.228.10">
    <property type="entry name" value="Dimethylsulfoxide Reductase, domain 2"/>
    <property type="match status" value="1"/>
</dbReference>
<dbReference type="GO" id="GO:0043546">
    <property type="term" value="F:molybdopterin cofactor binding"/>
    <property type="evidence" value="ECO:0007669"/>
    <property type="project" value="InterPro"/>
</dbReference>
<dbReference type="KEGG" id="pstg:E8M01_23535"/>
<reference evidence="9 10" key="1">
    <citation type="submission" date="2019-04" db="EMBL/GenBank/DDBJ databases">
        <title>Phreatobacter aquaticus sp. nov.</title>
        <authorList>
            <person name="Choi A."/>
        </authorList>
    </citation>
    <scope>NUCLEOTIDE SEQUENCE [LARGE SCALE GENOMIC DNA]</scope>
    <source>
        <strain evidence="9 10">KCTC 52518</strain>
    </source>
</reference>
<dbReference type="InterPro" id="IPR006656">
    <property type="entry name" value="Mopterin_OxRdtase"/>
</dbReference>
<evidence type="ECO:0000256" key="7">
    <source>
        <dbReference type="ARBA" id="ARBA00023014"/>
    </source>
</evidence>
<dbReference type="InterPro" id="IPR006657">
    <property type="entry name" value="MoPterin_dinucl-bd_dom"/>
</dbReference>
<comment type="similarity">
    <text evidence="2">Belongs to the prokaryotic molybdopterin-containing oxidoreductase family.</text>
</comment>
<evidence type="ECO:0000256" key="3">
    <source>
        <dbReference type="ARBA" id="ARBA00022505"/>
    </source>
</evidence>
<dbReference type="AlphaFoldDB" id="A0A4D7BGG5"/>
<dbReference type="Pfam" id="PF00384">
    <property type="entry name" value="Molybdopterin"/>
    <property type="match status" value="1"/>
</dbReference>
<comment type="cofactor">
    <cofactor evidence="1">
        <name>Mo-bis(molybdopterin guanine dinucleotide)</name>
        <dbReference type="ChEBI" id="CHEBI:60539"/>
    </cofactor>
</comment>
<name>A0A4D7BGG5_9HYPH</name>
<dbReference type="SUPFAM" id="SSF53706">
    <property type="entry name" value="Formate dehydrogenase/DMSO reductase, domains 1-3"/>
    <property type="match status" value="1"/>
</dbReference>
<proteinExistence type="inferred from homology"/>
<dbReference type="GO" id="GO:0046872">
    <property type="term" value="F:metal ion binding"/>
    <property type="evidence" value="ECO:0007669"/>
    <property type="project" value="UniProtKB-KW"/>
</dbReference>
<evidence type="ECO:0000256" key="1">
    <source>
        <dbReference type="ARBA" id="ARBA00001942"/>
    </source>
</evidence>
<dbReference type="Pfam" id="PF01568">
    <property type="entry name" value="Molydop_binding"/>
    <property type="match status" value="1"/>
</dbReference>
<dbReference type="InterPro" id="IPR006655">
    <property type="entry name" value="Mopterin_OxRdtase_prok_CS"/>
</dbReference>
<dbReference type="Pfam" id="PF04879">
    <property type="entry name" value="Molybdop_Fe4S4"/>
    <property type="match status" value="1"/>
</dbReference>
<evidence type="ECO:0000256" key="5">
    <source>
        <dbReference type="ARBA" id="ARBA00023002"/>
    </source>
</evidence>
<dbReference type="SMART" id="SM00926">
    <property type="entry name" value="Molybdop_Fe4S4"/>
    <property type="match status" value="1"/>
</dbReference>
<dbReference type="EMBL" id="CP039690">
    <property type="protein sequence ID" value="QCI66952.1"/>
    <property type="molecule type" value="Genomic_DNA"/>
</dbReference>
<dbReference type="PROSITE" id="PS00490">
    <property type="entry name" value="MOLYBDOPTERIN_PROK_2"/>
    <property type="match status" value="1"/>
</dbReference>
<dbReference type="InterPro" id="IPR009010">
    <property type="entry name" value="Asp_de-COase-like_dom_sf"/>
</dbReference>
<dbReference type="GO" id="GO:0051536">
    <property type="term" value="F:iron-sulfur cluster binding"/>
    <property type="evidence" value="ECO:0007669"/>
    <property type="project" value="UniProtKB-KW"/>
</dbReference>
<dbReference type="SUPFAM" id="SSF50692">
    <property type="entry name" value="ADC-like"/>
    <property type="match status" value="1"/>
</dbReference>
<evidence type="ECO:0000256" key="6">
    <source>
        <dbReference type="ARBA" id="ARBA00023004"/>
    </source>
</evidence>
<dbReference type="Proteomes" id="UP000298781">
    <property type="component" value="Chromosome"/>
</dbReference>
<feature type="domain" description="4Fe-4S Mo/W bis-MGD-type" evidence="8">
    <location>
        <begin position="1"/>
        <end position="58"/>
    </location>
</feature>
<evidence type="ECO:0000313" key="10">
    <source>
        <dbReference type="Proteomes" id="UP000298781"/>
    </source>
</evidence>
<keyword evidence="10" id="KW-1185">Reference proteome</keyword>
<dbReference type="InterPro" id="IPR050612">
    <property type="entry name" value="Prok_Mopterin_Oxidored"/>
</dbReference>
<keyword evidence="5" id="KW-0560">Oxidoreductase</keyword>
<evidence type="ECO:0000256" key="2">
    <source>
        <dbReference type="ARBA" id="ARBA00010312"/>
    </source>
</evidence>
<dbReference type="PANTHER" id="PTHR43742:SF6">
    <property type="entry name" value="OXIDOREDUCTASE YYAE-RELATED"/>
    <property type="match status" value="1"/>
</dbReference>